<keyword evidence="8" id="KW-0902">Two-component regulatory system</keyword>
<dbReference type="EMBL" id="BOMQ01000055">
    <property type="protein sequence ID" value="GIE51184.1"/>
    <property type="molecule type" value="Genomic_DNA"/>
</dbReference>
<dbReference type="Pfam" id="PF07730">
    <property type="entry name" value="HisKA_3"/>
    <property type="match status" value="1"/>
</dbReference>
<reference evidence="11" key="1">
    <citation type="submission" date="2021-01" db="EMBL/GenBank/DDBJ databases">
        <title>Whole genome shotgun sequence of Actinoplanes nipponensis NBRC 14063.</title>
        <authorList>
            <person name="Komaki H."/>
            <person name="Tamura T."/>
        </authorList>
    </citation>
    <scope>NUCLEOTIDE SEQUENCE</scope>
    <source>
        <strain evidence="11">NBRC 14063</strain>
    </source>
</reference>
<keyword evidence="9" id="KW-0812">Transmembrane</keyword>
<feature type="transmembrane region" description="Helical" evidence="9">
    <location>
        <begin position="111"/>
        <end position="128"/>
    </location>
</feature>
<evidence type="ECO:0000313" key="12">
    <source>
        <dbReference type="Proteomes" id="UP000647172"/>
    </source>
</evidence>
<evidence type="ECO:0000256" key="2">
    <source>
        <dbReference type="ARBA" id="ARBA00012438"/>
    </source>
</evidence>
<keyword evidence="9" id="KW-1133">Transmembrane helix</keyword>
<dbReference type="Pfam" id="PF02518">
    <property type="entry name" value="HATPase_c"/>
    <property type="match status" value="1"/>
</dbReference>
<accession>A0A919MIW5</accession>
<feature type="transmembrane region" description="Helical" evidence="9">
    <location>
        <begin position="81"/>
        <end position="99"/>
    </location>
</feature>
<feature type="transmembrane region" description="Helical" evidence="9">
    <location>
        <begin position="37"/>
        <end position="61"/>
    </location>
</feature>
<dbReference type="GO" id="GO:0046983">
    <property type="term" value="F:protein dimerization activity"/>
    <property type="evidence" value="ECO:0007669"/>
    <property type="project" value="InterPro"/>
</dbReference>
<dbReference type="Gene3D" id="3.30.565.10">
    <property type="entry name" value="Histidine kinase-like ATPase, C-terminal domain"/>
    <property type="match status" value="1"/>
</dbReference>
<comment type="caution">
    <text evidence="11">The sequence shown here is derived from an EMBL/GenBank/DDBJ whole genome shotgun (WGS) entry which is preliminary data.</text>
</comment>
<feature type="transmembrane region" description="Helical" evidence="9">
    <location>
        <begin position="134"/>
        <end position="152"/>
    </location>
</feature>
<evidence type="ECO:0000313" key="11">
    <source>
        <dbReference type="EMBL" id="GIE51184.1"/>
    </source>
</evidence>
<dbReference type="GO" id="GO:0016020">
    <property type="term" value="C:membrane"/>
    <property type="evidence" value="ECO:0007669"/>
    <property type="project" value="InterPro"/>
</dbReference>
<evidence type="ECO:0000256" key="5">
    <source>
        <dbReference type="ARBA" id="ARBA00022741"/>
    </source>
</evidence>
<name>A0A919MIW5_9ACTN</name>
<dbReference type="GO" id="GO:0000155">
    <property type="term" value="F:phosphorelay sensor kinase activity"/>
    <property type="evidence" value="ECO:0007669"/>
    <property type="project" value="InterPro"/>
</dbReference>
<evidence type="ECO:0000256" key="7">
    <source>
        <dbReference type="ARBA" id="ARBA00022840"/>
    </source>
</evidence>
<dbReference type="SMART" id="SM00387">
    <property type="entry name" value="HATPase_c"/>
    <property type="match status" value="1"/>
</dbReference>
<dbReference type="EC" id="2.7.13.3" evidence="2"/>
<gene>
    <name evidence="11" type="ORF">Ani05nite_47180</name>
</gene>
<keyword evidence="7" id="KW-0067">ATP-binding</keyword>
<protein>
    <recommendedName>
        <fullName evidence="2">histidine kinase</fullName>
        <ecNumber evidence="2">2.7.13.3</ecNumber>
    </recommendedName>
</protein>
<evidence type="ECO:0000256" key="6">
    <source>
        <dbReference type="ARBA" id="ARBA00022777"/>
    </source>
</evidence>
<keyword evidence="5" id="KW-0547">Nucleotide-binding</keyword>
<feature type="domain" description="Histidine kinase/HSP90-like ATPase" evidence="10">
    <location>
        <begin position="285"/>
        <end position="376"/>
    </location>
</feature>
<comment type="catalytic activity">
    <reaction evidence="1">
        <text>ATP + protein L-histidine = ADP + protein N-phospho-L-histidine.</text>
        <dbReference type="EC" id="2.7.13.3"/>
    </reaction>
</comment>
<dbReference type="AlphaFoldDB" id="A0A919MIW5"/>
<evidence type="ECO:0000256" key="3">
    <source>
        <dbReference type="ARBA" id="ARBA00022553"/>
    </source>
</evidence>
<dbReference type="InterPro" id="IPR011712">
    <property type="entry name" value="Sig_transdc_His_kin_sub3_dim/P"/>
</dbReference>
<dbReference type="Gene3D" id="1.20.5.1930">
    <property type="match status" value="1"/>
</dbReference>
<sequence>MIRTLAGRLRPLDLALAAAFVVFALVEEYVVRMPGAWWPYVLTLFATLVLLRRLAPVLAIAASSVSAAPVFYDDAPVSYRLWQLVAMIIAAYTAGQIVPAPGADRRARLRGLAAGFFVLLTGLVYWANDRTDPMAAFFFSLAPYALGVAVALQNRRVADTAAVRASIREQQAREAVTEERVRIARELHDMVAHSVTVMVVQAGVVRRRLDAGLEIDPQLLRSIEVSGREAVGELRRTLGLLRGDAAETAPPAGLDRLDDLVAQVREAGLTVTVHRSGEPAAVPPAVDLSAYRIAQEALTNVLKHAGAASATVTVEHRADGLHLTVADDGRAAPAGPGGGQGLIGMRERVMLFGGELTAGPRPEGGFAVRARLPLPAPAAR</sequence>
<dbReference type="CDD" id="cd16917">
    <property type="entry name" value="HATPase_UhpB-NarQ-NarX-like"/>
    <property type="match status" value="1"/>
</dbReference>
<keyword evidence="4" id="KW-0808">Transferase</keyword>
<keyword evidence="3" id="KW-0597">Phosphoprotein</keyword>
<evidence type="ECO:0000256" key="8">
    <source>
        <dbReference type="ARBA" id="ARBA00023012"/>
    </source>
</evidence>
<dbReference type="InterPro" id="IPR003594">
    <property type="entry name" value="HATPase_dom"/>
</dbReference>
<dbReference type="RefSeq" id="WP_203771502.1">
    <property type="nucleotide sequence ID" value="NZ_BAAAYJ010000084.1"/>
</dbReference>
<evidence type="ECO:0000259" key="10">
    <source>
        <dbReference type="SMART" id="SM00387"/>
    </source>
</evidence>
<dbReference type="SUPFAM" id="SSF55874">
    <property type="entry name" value="ATPase domain of HSP90 chaperone/DNA topoisomerase II/histidine kinase"/>
    <property type="match status" value="1"/>
</dbReference>
<dbReference type="InterPro" id="IPR050482">
    <property type="entry name" value="Sensor_HK_TwoCompSys"/>
</dbReference>
<keyword evidence="6" id="KW-0418">Kinase</keyword>
<dbReference type="GO" id="GO:0005524">
    <property type="term" value="F:ATP binding"/>
    <property type="evidence" value="ECO:0007669"/>
    <property type="project" value="UniProtKB-KW"/>
</dbReference>
<dbReference type="Proteomes" id="UP000647172">
    <property type="component" value="Unassembled WGS sequence"/>
</dbReference>
<keyword evidence="12" id="KW-1185">Reference proteome</keyword>
<dbReference type="InterPro" id="IPR036890">
    <property type="entry name" value="HATPase_C_sf"/>
</dbReference>
<dbReference type="PANTHER" id="PTHR24421:SF10">
    <property type="entry name" value="NITRATE_NITRITE SENSOR PROTEIN NARQ"/>
    <property type="match status" value="1"/>
</dbReference>
<proteinExistence type="predicted"/>
<dbReference type="PANTHER" id="PTHR24421">
    <property type="entry name" value="NITRATE/NITRITE SENSOR PROTEIN NARX-RELATED"/>
    <property type="match status" value="1"/>
</dbReference>
<evidence type="ECO:0000256" key="9">
    <source>
        <dbReference type="SAM" id="Phobius"/>
    </source>
</evidence>
<evidence type="ECO:0000256" key="4">
    <source>
        <dbReference type="ARBA" id="ARBA00022679"/>
    </source>
</evidence>
<organism evidence="11 12">
    <name type="scientific">Actinoplanes nipponensis</name>
    <dbReference type="NCBI Taxonomy" id="135950"/>
    <lineage>
        <taxon>Bacteria</taxon>
        <taxon>Bacillati</taxon>
        <taxon>Actinomycetota</taxon>
        <taxon>Actinomycetes</taxon>
        <taxon>Micromonosporales</taxon>
        <taxon>Micromonosporaceae</taxon>
        <taxon>Actinoplanes</taxon>
    </lineage>
</organism>
<evidence type="ECO:0000256" key="1">
    <source>
        <dbReference type="ARBA" id="ARBA00000085"/>
    </source>
</evidence>
<keyword evidence="9" id="KW-0472">Membrane</keyword>